<dbReference type="Gene3D" id="1.20.5.4130">
    <property type="match status" value="1"/>
</dbReference>
<dbReference type="PANTHER" id="PTHR23155">
    <property type="entry name" value="DISEASE RESISTANCE PROTEIN RP"/>
    <property type="match status" value="1"/>
</dbReference>
<evidence type="ECO:0000256" key="3">
    <source>
        <dbReference type="ARBA" id="ARBA00022821"/>
    </source>
</evidence>
<dbReference type="InterPro" id="IPR044974">
    <property type="entry name" value="Disease_R_plants"/>
</dbReference>
<feature type="domain" description="Disease resistance protein winged helix" evidence="6">
    <location>
        <begin position="426"/>
        <end position="496"/>
    </location>
</feature>
<dbReference type="FunFam" id="1.10.10.10:FF:000322">
    <property type="entry name" value="Probable disease resistance protein At1g63360"/>
    <property type="match status" value="1"/>
</dbReference>
<dbReference type="FunFam" id="3.40.50.300:FF:001091">
    <property type="entry name" value="Probable disease resistance protein At1g61300"/>
    <property type="match status" value="1"/>
</dbReference>
<keyword evidence="3" id="KW-0611">Plant defense</keyword>
<evidence type="ECO:0000313" key="9">
    <source>
        <dbReference type="RefSeq" id="XP_021288060.1"/>
    </source>
</evidence>
<dbReference type="InterPro" id="IPR036388">
    <property type="entry name" value="WH-like_DNA-bd_sf"/>
</dbReference>
<dbReference type="Pfam" id="PF18052">
    <property type="entry name" value="Rx_N"/>
    <property type="match status" value="1"/>
</dbReference>
<dbReference type="InterPro" id="IPR027417">
    <property type="entry name" value="P-loop_NTPase"/>
</dbReference>
<evidence type="ECO:0000259" key="6">
    <source>
        <dbReference type="Pfam" id="PF23559"/>
    </source>
</evidence>
<keyword evidence="1" id="KW-0677">Repeat</keyword>
<dbReference type="SUPFAM" id="SSF52540">
    <property type="entry name" value="P-loop containing nucleoside triphosphate hydrolases"/>
    <property type="match status" value="1"/>
</dbReference>
<dbReference type="AlphaFoldDB" id="A0A6J1AMG2"/>
<evidence type="ECO:0000256" key="1">
    <source>
        <dbReference type="ARBA" id="ARBA00022737"/>
    </source>
</evidence>
<feature type="domain" description="Disease resistance N-terminal" evidence="5">
    <location>
        <begin position="11"/>
        <end position="94"/>
    </location>
</feature>
<dbReference type="InterPro" id="IPR042197">
    <property type="entry name" value="Apaf_helical"/>
</dbReference>
<evidence type="ECO:0000259" key="4">
    <source>
        <dbReference type="Pfam" id="PF00931"/>
    </source>
</evidence>
<dbReference type="Pfam" id="PF23598">
    <property type="entry name" value="LRR_14"/>
    <property type="match status" value="1"/>
</dbReference>
<dbReference type="InterPro" id="IPR002182">
    <property type="entry name" value="NB-ARC"/>
</dbReference>
<evidence type="ECO:0000259" key="7">
    <source>
        <dbReference type="Pfam" id="PF23598"/>
    </source>
</evidence>
<organism evidence="8 9">
    <name type="scientific">Herrania umbratica</name>
    <dbReference type="NCBI Taxonomy" id="108875"/>
    <lineage>
        <taxon>Eukaryota</taxon>
        <taxon>Viridiplantae</taxon>
        <taxon>Streptophyta</taxon>
        <taxon>Embryophyta</taxon>
        <taxon>Tracheophyta</taxon>
        <taxon>Spermatophyta</taxon>
        <taxon>Magnoliopsida</taxon>
        <taxon>eudicotyledons</taxon>
        <taxon>Gunneridae</taxon>
        <taxon>Pentapetalae</taxon>
        <taxon>rosids</taxon>
        <taxon>malvids</taxon>
        <taxon>Malvales</taxon>
        <taxon>Malvaceae</taxon>
        <taxon>Byttnerioideae</taxon>
        <taxon>Herrania</taxon>
    </lineage>
</organism>
<dbReference type="Gene3D" id="1.10.10.10">
    <property type="entry name" value="Winged helix-like DNA-binding domain superfamily/Winged helix DNA-binding domain"/>
    <property type="match status" value="1"/>
</dbReference>
<dbReference type="InterPro" id="IPR032675">
    <property type="entry name" value="LRR_dom_sf"/>
</dbReference>
<accession>A0A6J1AMG2</accession>
<name>A0A6J1AMG2_9ROSI</name>
<proteinExistence type="predicted"/>
<protein>
    <submittedName>
        <fullName evidence="9">Disease resistance protein RPM1-like isoform X1</fullName>
    </submittedName>
</protein>
<dbReference type="Pfam" id="PF23559">
    <property type="entry name" value="WHD_DRP"/>
    <property type="match status" value="1"/>
</dbReference>
<evidence type="ECO:0000313" key="8">
    <source>
        <dbReference type="Proteomes" id="UP000504621"/>
    </source>
</evidence>
<dbReference type="InterPro" id="IPR041118">
    <property type="entry name" value="Rx_N"/>
</dbReference>
<dbReference type="Gene3D" id="1.10.8.430">
    <property type="entry name" value="Helical domain of apoptotic protease-activating factors"/>
    <property type="match status" value="1"/>
</dbReference>
<dbReference type="GeneID" id="110419374"/>
<dbReference type="GO" id="GO:0098542">
    <property type="term" value="P:defense response to other organism"/>
    <property type="evidence" value="ECO:0007669"/>
    <property type="project" value="TreeGrafter"/>
</dbReference>
<feature type="domain" description="Disease resistance R13L4/SHOC-2-like LRR" evidence="7">
    <location>
        <begin position="549"/>
        <end position="877"/>
    </location>
</feature>
<sequence length="923" mass="105856">MVDAAIAAAISLIENVSSFLDKEVNLKKSVQDDIRDVRNWLRTIQAYLKDMDGKGGSALQIDRAKQLRDIAYDIEDVLDEFRLHVRHRFSRNKLSQVVHDAAHYPTCRLALHELSRKIHDIRRKKDNLKGFDPRLYPDEGSSSSSRLEDRATYQIPEEDEIVGFEEQKATLIQMLQEGEARRMTLSVAGTAGSGKSTLVRSVYDDKSVLSRYDCHAWIDLSPSFKTDEVLRGILGQFCGGWEEKLFPHGMTVQEKLKRHLEQRRYLLVLDDLWSKEDWVSIVNELPFGDKRSRIIVTTRISNVASSCVQSSERHVLKLEALSRPDAWNLFCKKAFGRDGKCPEELLEYSLSILKKCEGLPFAIVAVGSLLSTREKKSDEFQKFLNSLGSEIGPGSDLSNFGKVLLPSYKDLSGKSNLKSCFMYFSIFPEDYSIKRGRLIRLWIAEGFIKAKRGKTKEMVAEDYLNELIGRNLIHVSSRDFAGRVSTCRVLNLVREFLIEKSTEENFVKILAKSSTGSSDEEVQHEEVQVRRLSIQYGWPQNKDLVLGCVRALFMFQWHDSLSSKIGKLLHRFKLLKILDLEGAPLETFPKEIVKLTLLSYLSLRETKIETIPKSIKKLAYLETLNLKQTYVTELPSEIFSLQFLRHLLVYRYNVKNYVTFESVQGMKVPAGIGTLCKLQKLSLLRANSKVIEELEALTCLRKLGLLDLKEKDGPKLCDSIKKMGNLLTLDVSSTGPEEYLYLDHMGNHPRFLQRLYLKGRLEKLPGWISSSSLDSLVRIYLKWSKLNTDNNPLWALQALPNLLELQMVDSYMGESLEFMANSFQKLKILHLEQFASLNMVVVQTNAMPKLEKLTLCKCEKLEILPLGISELTHLEELLLFDMNESFLNRLKKDCEDRLMVDHIKIIHSYRLERNGLWSFQNLS</sequence>
<dbReference type="Gene3D" id="3.40.50.300">
    <property type="entry name" value="P-loop containing nucleotide triphosphate hydrolases"/>
    <property type="match status" value="1"/>
</dbReference>
<dbReference type="RefSeq" id="XP_021288060.1">
    <property type="nucleotide sequence ID" value="XM_021432385.1"/>
</dbReference>
<dbReference type="SUPFAM" id="SSF52058">
    <property type="entry name" value="L domain-like"/>
    <property type="match status" value="1"/>
</dbReference>
<dbReference type="OrthoDB" id="690341at2759"/>
<evidence type="ECO:0000256" key="2">
    <source>
        <dbReference type="ARBA" id="ARBA00022741"/>
    </source>
</evidence>
<dbReference type="GO" id="GO:0043531">
    <property type="term" value="F:ADP binding"/>
    <property type="evidence" value="ECO:0007669"/>
    <property type="project" value="InterPro"/>
</dbReference>
<gene>
    <name evidence="9" type="primary">LOC110419374</name>
</gene>
<dbReference type="Pfam" id="PF00931">
    <property type="entry name" value="NB-ARC"/>
    <property type="match status" value="1"/>
</dbReference>
<dbReference type="PANTHER" id="PTHR23155:SF1205">
    <property type="entry name" value="DISEASE RESISTANCE PROTEIN RPM1"/>
    <property type="match status" value="1"/>
</dbReference>
<reference evidence="9" key="1">
    <citation type="submission" date="2025-08" db="UniProtKB">
        <authorList>
            <consortium name="RefSeq"/>
        </authorList>
    </citation>
    <scope>IDENTIFICATION</scope>
    <source>
        <tissue evidence="9">Leaf</tissue>
    </source>
</reference>
<dbReference type="InterPro" id="IPR038005">
    <property type="entry name" value="RX-like_CC"/>
</dbReference>
<dbReference type="PRINTS" id="PR00364">
    <property type="entry name" value="DISEASERSIST"/>
</dbReference>
<dbReference type="InterPro" id="IPR055414">
    <property type="entry name" value="LRR_R13L4/SHOC2-like"/>
</dbReference>
<keyword evidence="8" id="KW-1185">Reference proteome</keyword>
<evidence type="ECO:0000259" key="5">
    <source>
        <dbReference type="Pfam" id="PF18052"/>
    </source>
</evidence>
<dbReference type="CDD" id="cd14798">
    <property type="entry name" value="RX-CC_like"/>
    <property type="match status" value="1"/>
</dbReference>
<dbReference type="InterPro" id="IPR058922">
    <property type="entry name" value="WHD_DRP"/>
</dbReference>
<feature type="domain" description="NB-ARC" evidence="4">
    <location>
        <begin position="165"/>
        <end position="337"/>
    </location>
</feature>
<dbReference type="Gene3D" id="3.80.10.10">
    <property type="entry name" value="Ribonuclease Inhibitor"/>
    <property type="match status" value="1"/>
</dbReference>
<dbReference type="Proteomes" id="UP000504621">
    <property type="component" value="Unplaced"/>
</dbReference>
<keyword evidence="2" id="KW-0547">Nucleotide-binding</keyword>